<dbReference type="AlphaFoldDB" id="E7GBJ3"/>
<comment type="caution">
    <text evidence="2">The sequence shown here is derived from an EMBL/GenBank/DDBJ whole genome shotgun (WGS) entry which is preliminary data.</text>
</comment>
<evidence type="ECO:0000313" key="3">
    <source>
        <dbReference type="Proteomes" id="UP000003157"/>
    </source>
</evidence>
<organism evidence="2 3">
    <name type="scientific">Coprobacillus cateniformis</name>
    <dbReference type="NCBI Taxonomy" id="100884"/>
    <lineage>
        <taxon>Bacteria</taxon>
        <taxon>Bacillati</taxon>
        <taxon>Bacillota</taxon>
        <taxon>Erysipelotrichia</taxon>
        <taxon>Erysipelotrichales</taxon>
        <taxon>Coprobacillaceae</taxon>
        <taxon>Coprobacillus</taxon>
    </lineage>
</organism>
<protein>
    <submittedName>
        <fullName evidence="2">Uncharacterized protein</fullName>
    </submittedName>
</protein>
<keyword evidence="3" id="KW-1185">Reference proteome</keyword>
<evidence type="ECO:0000256" key="1">
    <source>
        <dbReference type="SAM" id="Phobius"/>
    </source>
</evidence>
<feature type="transmembrane region" description="Helical" evidence="1">
    <location>
        <begin position="28"/>
        <end position="44"/>
    </location>
</feature>
<proteinExistence type="predicted"/>
<dbReference type="HOGENOM" id="CLU_3006461_0_0_9"/>
<name>E7GBJ3_9FIRM</name>
<dbReference type="EMBL" id="ADKX01000035">
    <property type="protein sequence ID" value="EFW04563.1"/>
    <property type="molecule type" value="Genomic_DNA"/>
</dbReference>
<accession>E7GBJ3</accession>
<dbReference type="Proteomes" id="UP000003157">
    <property type="component" value="Unassembled WGS sequence"/>
</dbReference>
<gene>
    <name evidence="2" type="ORF">HMPREF9488_02134</name>
</gene>
<keyword evidence="1" id="KW-0472">Membrane</keyword>
<sequence>MNQLIDQTMPDAYGLLDDFNRYNGKDKLVTLFLTIGIVIILQRVQRKYSLRSILTG</sequence>
<keyword evidence="1" id="KW-0812">Transmembrane</keyword>
<reference evidence="2 3" key="1">
    <citation type="submission" date="2010-12" db="EMBL/GenBank/DDBJ databases">
        <title>The Genome Sequence of Coprobacillus sp. strain 29_1.</title>
        <authorList>
            <consortium name="The Broad Institute Genome Sequencing Platform"/>
            <person name="Earl A."/>
            <person name="Ward D."/>
            <person name="Feldgarden M."/>
            <person name="Gevers D."/>
            <person name="Daigneault M."/>
            <person name="Sibley C.D."/>
            <person name="White A."/>
            <person name="Strauss J."/>
            <person name="Allen-Vercoe E."/>
            <person name="Young S.K."/>
            <person name="Zeng Q."/>
            <person name="Gargeya S."/>
            <person name="Fitzgerald M."/>
            <person name="Haas B."/>
            <person name="Abouelleil A."/>
            <person name="Alvarado L."/>
            <person name="Arachchi H.M."/>
            <person name="Berlin A."/>
            <person name="Brown A."/>
            <person name="Chapman S.B."/>
            <person name="Chen Z."/>
            <person name="Dunbar C."/>
            <person name="Freedman E."/>
            <person name="Gearin G."/>
            <person name="Gellesch M."/>
            <person name="Goldberg J."/>
            <person name="Griggs A."/>
            <person name="Gujja S."/>
            <person name="Heilman E."/>
            <person name="Heiman D."/>
            <person name="Howarth C."/>
            <person name="Larson L."/>
            <person name="Lui A."/>
            <person name="MacDonald P.J.P."/>
            <person name="Mehta T."/>
            <person name="Montmayeur A."/>
            <person name="Murphy C."/>
            <person name="Neiman D."/>
            <person name="Pearson M."/>
            <person name="Priest M."/>
            <person name="Roberts A."/>
            <person name="Saif S."/>
            <person name="Shea T."/>
            <person name="Shenoy N."/>
            <person name="Sisk P."/>
            <person name="Stolte C."/>
            <person name="Sykes S."/>
            <person name="White J."/>
            <person name="Yandava C."/>
            <person name="Nusbaum C."/>
            <person name="Birren B."/>
        </authorList>
    </citation>
    <scope>NUCLEOTIDE SEQUENCE [LARGE SCALE GENOMIC DNA]</scope>
    <source>
        <strain evidence="2 3">29_1</strain>
    </source>
</reference>
<evidence type="ECO:0000313" key="2">
    <source>
        <dbReference type="EMBL" id="EFW04563.1"/>
    </source>
</evidence>
<keyword evidence="1" id="KW-1133">Transmembrane helix</keyword>